<name>A0AAD9MGX1_9PEZI</name>
<gene>
    <name evidence="1" type="ORF">P8C59_006582</name>
</gene>
<comment type="caution">
    <text evidence="1">The sequence shown here is derived from an EMBL/GenBank/DDBJ whole genome shotgun (WGS) entry which is preliminary data.</text>
</comment>
<protein>
    <submittedName>
        <fullName evidence="1">Uncharacterized protein</fullName>
    </submittedName>
</protein>
<dbReference type="AlphaFoldDB" id="A0AAD9MGX1"/>
<sequence>MVPGGINPPPPPRLLFPRKVRGKQRLFTANMQAPWMEVFHELQSWSEDFWDLFDNAFWRASRTDPDSRNCLETFFSASSQTIWTFAFARNKFFAVLGSLVRVRPRGNGKTIEELLNPFGHLSRSA</sequence>
<evidence type="ECO:0000313" key="1">
    <source>
        <dbReference type="EMBL" id="KAK2072211.1"/>
    </source>
</evidence>
<accession>A0AAD9MGX1</accession>
<dbReference type="EMBL" id="JAQQPM010000006">
    <property type="protein sequence ID" value="KAK2072211.1"/>
    <property type="molecule type" value="Genomic_DNA"/>
</dbReference>
<proteinExistence type="predicted"/>
<dbReference type="Proteomes" id="UP001217918">
    <property type="component" value="Unassembled WGS sequence"/>
</dbReference>
<organism evidence="1 2">
    <name type="scientific">Phyllachora maydis</name>
    <dbReference type="NCBI Taxonomy" id="1825666"/>
    <lineage>
        <taxon>Eukaryota</taxon>
        <taxon>Fungi</taxon>
        <taxon>Dikarya</taxon>
        <taxon>Ascomycota</taxon>
        <taxon>Pezizomycotina</taxon>
        <taxon>Sordariomycetes</taxon>
        <taxon>Sordariomycetidae</taxon>
        <taxon>Phyllachorales</taxon>
        <taxon>Phyllachoraceae</taxon>
        <taxon>Phyllachora</taxon>
    </lineage>
</organism>
<keyword evidence="2" id="KW-1185">Reference proteome</keyword>
<reference evidence="1" key="1">
    <citation type="journal article" date="2023" name="Mol. Plant Microbe Interact.">
        <title>Elucidating the Obligate Nature and Biological Capacity of an Invasive Fungal Corn Pathogen.</title>
        <authorList>
            <person name="MacCready J.S."/>
            <person name="Roggenkamp E.M."/>
            <person name="Gdanetz K."/>
            <person name="Chilvers M.I."/>
        </authorList>
    </citation>
    <scope>NUCLEOTIDE SEQUENCE</scope>
    <source>
        <strain evidence="1">PM02</strain>
    </source>
</reference>
<evidence type="ECO:0000313" key="2">
    <source>
        <dbReference type="Proteomes" id="UP001217918"/>
    </source>
</evidence>